<dbReference type="GO" id="GO:0016740">
    <property type="term" value="F:transferase activity"/>
    <property type="evidence" value="ECO:0007669"/>
    <property type="project" value="UniProtKB-KW"/>
</dbReference>
<keyword evidence="1" id="KW-0472">Membrane</keyword>
<dbReference type="AlphaFoldDB" id="I0IBC9"/>
<name>I0IBC9_PHYMF</name>
<dbReference type="Pfam" id="PF13641">
    <property type="entry name" value="Glyco_tranf_2_3"/>
    <property type="match status" value="1"/>
</dbReference>
<keyword evidence="2" id="KW-0808">Transferase</keyword>
<feature type="transmembrane region" description="Helical" evidence="1">
    <location>
        <begin position="374"/>
        <end position="391"/>
    </location>
</feature>
<gene>
    <name evidence="2" type="ordered locus">PSMK_04080</name>
</gene>
<dbReference type="SUPFAM" id="SSF53448">
    <property type="entry name" value="Nucleotide-diphospho-sugar transferases"/>
    <property type="match status" value="1"/>
</dbReference>
<proteinExistence type="predicted"/>
<feature type="transmembrane region" description="Helical" evidence="1">
    <location>
        <begin position="306"/>
        <end position="328"/>
    </location>
</feature>
<dbReference type="InterPro" id="IPR029044">
    <property type="entry name" value="Nucleotide-diphossugar_trans"/>
</dbReference>
<dbReference type="PANTHER" id="PTHR48090:SF6">
    <property type="entry name" value="SLR5056 PROTEIN"/>
    <property type="match status" value="1"/>
</dbReference>
<keyword evidence="1" id="KW-1133">Transmembrane helix</keyword>
<evidence type="ECO:0000313" key="2">
    <source>
        <dbReference type="EMBL" id="BAM02567.1"/>
    </source>
</evidence>
<reference evidence="2 3" key="1">
    <citation type="submission" date="2012-02" db="EMBL/GenBank/DDBJ databases">
        <title>Complete genome sequence of Phycisphaera mikurensis NBRC 102666.</title>
        <authorList>
            <person name="Ankai A."/>
            <person name="Hosoyama A."/>
            <person name="Terui Y."/>
            <person name="Sekine M."/>
            <person name="Fukai R."/>
            <person name="Kato Y."/>
            <person name="Nakamura S."/>
            <person name="Yamada-Narita S."/>
            <person name="Kawakoshi A."/>
            <person name="Fukunaga Y."/>
            <person name="Yamazaki S."/>
            <person name="Fujita N."/>
        </authorList>
    </citation>
    <scope>NUCLEOTIDE SEQUENCE [LARGE SCALE GENOMIC DNA]</scope>
    <source>
        <strain evidence="3">NBRC 102666 / KCTC 22515 / FYK2301M01</strain>
    </source>
</reference>
<dbReference type="KEGG" id="phm:PSMK_04080"/>
<keyword evidence="3" id="KW-1185">Reference proteome</keyword>
<dbReference type="eggNOG" id="COG1215">
    <property type="taxonomic scope" value="Bacteria"/>
</dbReference>
<organism evidence="2 3">
    <name type="scientific">Phycisphaera mikurensis (strain NBRC 102666 / KCTC 22515 / FYK2301M01)</name>
    <dbReference type="NCBI Taxonomy" id="1142394"/>
    <lineage>
        <taxon>Bacteria</taxon>
        <taxon>Pseudomonadati</taxon>
        <taxon>Planctomycetota</taxon>
        <taxon>Phycisphaerae</taxon>
        <taxon>Phycisphaerales</taxon>
        <taxon>Phycisphaeraceae</taxon>
        <taxon>Phycisphaera</taxon>
    </lineage>
</organism>
<dbReference type="OrthoDB" id="9797391at2"/>
<dbReference type="RefSeq" id="WP_014435787.1">
    <property type="nucleotide sequence ID" value="NC_017080.1"/>
</dbReference>
<accession>I0IBC9</accession>
<dbReference type="CDD" id="cd06438">
    <property type="entry name" value="EpsO_like"/>
    <property type="match status" value="1"/>
</dbReference>
<dbReference type="STRING" id="1142394.PSMK_04080"/>
<evidence type="ECO:0000256" key="1">
    <source>
        <dbReference type="SAM" id="Phobius"/>
    </source>
</evidence>
<dbReference type="HOGENOM" id="CLU_023978_1_2_0"/>
<keyword evidence="1" id="KW-0812">Transmembrane</keyword>
<dbReference type="InterPro" id="IPR050256">
    <property type="entry name" value="Glycosyltransferase_2"/>
</dbReference>
<sequence>MIFALALLTSAAAVAVSVPMLVFVVECLAALTPPPRRAVEANPQARPSLGVIVPAHNEELTLAESLAALIPQLWPGDRVVVVADNCTDRTAAIARAAGAECVERSSTTEVGKGHALAAGLDHLRDAPPAVVVIIDADCRVLPRALGRLAAAAAANNAPVQCVYLLEPDRDGSPLSRMSNFAFLVKNLVRQRGLMVLGQPALLQGTGMAFPWMVIDAAQLATGHITEDLVIGLEMLERGHSPRFCDTARVVSDQAAPDAEVAQRTRWEHGYLSTMISRGPRLLIKGLTGRPELLGMAADLTVPPLSLLMMLYAGVTALAGAATLVTTLLNHPLALAMQIVLAWLGLLGVAFAVVITAVCRVFARSVMPASTLLQAPLYALSKLPIYFGFLAGRETRWVRTERHAAEKPGAGSVA</sequence>
<protein>
    <submittedName>
        <fullName evidence="2">Putative glycosyltransferase</fullName>
    </submittedName>
</protein>
<feature type="transmembrane region" description="Helical" evidence="1">
    <location>
        <begin position="340"/>
        <end position="362"/>
    </location>
</feature>
<dbReference type="PANTHER" id="PTHR48090">
    <property type="entry name" value="UNDECAPRENYL-PHOSPHATE 4-DEOXY-4-FORMAMIDO-L-ARABINOSE TRANSFERASE-RELATED"/>
    <property type="match status" value="1"/>
</dbReference>
<evidence type="ECO:0000313" key="3">
    <source>
        <dbReference type="Proteomes" id="UP000007881"/>
    </source>
</evidence>
<dbReference type="EMBL" id="AP012338">
    <property type="protein sequence ID" value="BAM02567.1"/>
    <property type="molecule type" value="Genomic_DNA"/>
</dbReference>
<dbReference type="Proteomes" id="UP000007881">
    <property type="component" value="Chromosome"/>
</dbReference>
<dbReference type="Gene3D" id="3.90.550.10">
    <property type="entry name" value="Spore Coat Polysaccharide Biosynthesis Protein SpsA, Chain A"/>
    <property type="match status" value="1"/>
</dbReference>